<feature type="transmembrane region" description="Helical" evidence="7">
    <location>
        <begin position="298"/>
        <end position="323"/>
    </location>
</feature>
<feature type="transmembrane region" description="Helical" evidence="7">
    <location>
        <begin position="414"/>
        <end position="431"/>
    </location>
</feature>
<evidence type="ECO:0000256" key="6">
    <source>
        <dbReference type="SAM" id="MobiDB-lite"/>
    </source>
</evidence>
<keyword evidence="8" id="KW-1185">Reference proteome</keyword>
<keyword evidence="3 7" id="KW-0812">Transmembrane</keyword>
<evidence type="ECO:0000256" key="5">
    <source>
        <dbReference type="ARBA" id="ARBA00023136"/>
    </source>
</evidence>
<dbReference type="Proteomes" id="UP000694845">
    <property type="component" value="Unplaced"/>
</dbReference>
<dbReference type="NCBIfam" id="TIGR01197">
    <property type="entry name" value="nramp"/>
    <property type="match status" value="1"/>
</dbReference>
<keyword evidence="5 7" id="KW-0472">Membrane</keyword>
<comment type="subcellular location">
    <subcellularLocation>
        <location evidence="1">Membrane</location>
        <topology evidence="1">Multi-pass membrane protein</topology>
    </subcellularLocation>
</comment>
<evidence type="ECO:0000256" key="3">
    <source>
        <dbReference type="ARBA" id="ARBA00022692"/>
    </source>
</evidence>
<feature type="transmembrane region" description="Helical" evidence="7">
    <location>
        <begin position="451"/>
        <end position="469"/>
    </location>
</feature>
<evidence type="ECO:0000313" key="8">
    <source>
        <dbReference type="Proteomes" id="UP000694845"/>
    </source>
</evidence>
<feature type="transmembrane region" description="Helical" evidence="7">
    <location>
        <begin position="475"/>
        <end position="499"/>
    </location>
</feature>
<feature type="transmembrane region" description="Helical" evidence="7">
    <location>
        <begin position="347"/>
        <end position="367"/>
    </location>
</feature>
<dbReference type="GO" id="GO:0005384">
    <property type="term" value="F:manganese ion transmembrane transporter activity"/>
    <property type="evidence" value="ECO:0007669"/>
    <property type="project" value="TreeGrafter"/>
</dbReference>
<dbReference type="AlphaFoldDB" id="A0A8B7YEN2"/>
<evidence type="ECO:0000256" key="7">
    <source>
        <dbReference type="SAM" id="Phobius"/>
    </source>
</evidence>
<dbReference type="OrthoDB" id="409173at2759"/>
<dbReference type="Pfam" id="PF01566">
    <property type="entry name" value="Nramp"/>
    <property type="match status" value="1"/>
</dbReference>
<feature type="transmembrane region" description="Helical" evidence="7">
    <location>
        <begin position="180"/>
        <end position="198"/>
    </location>
</feature>
<dbReference type="HAMAP" id="MF_00221">
    <property type="entry name" value="NRAMP"/>
    <property type="match status" value="1"/>
</dbReference>
<feature type="region of interest" description="Disordered" evidence="6">
    <location>
        <begin position="27"/>
        <end position="52"/>
    </location>
</feature>
<comment type="similarity">
    <text evidence="2">Belongs to the NRAMP family.</text>
</comment>
<dbReference type="InterPro" id="IPR001046">
    <property type="entry name" value="NRAMP_fam"/>
</dbReference>
<evidence type="ECO:0000256" key="2">
    <source>
        <dbReference type="ARBA" id="ARBA00006670"/>
    </source>
</evidence>
<organism evidence="8 9">
    <name type="scientific">Acanthaster planci</name>
    <name type="common">Crown-of-thorns starfish</name>
    <dbReference type="NCBI Taxonomy" id="133434"/>
    <lineage>
        <taxon>Eukaryota</taxon>
        <taxon>Metazoa</taxon>
        <taxon>Echinodermata</taxon>
        <taxon>Eleutherozoa</taxon>
        <taxon>Asterozoa</taxon>
        <taxon>Asteroidea</taxon>
        <taxon>Valvatacea</taxon>
        <taxon>Valvatida</taxon>
        <taxon>Acanthasteridae</taxon>
        <taxon>Acanthaster</taxon>
    </lineage>
</organism>
<gene>
    <name evidence="9" type="primary">LOC110979403</name>
</gene>
<dbReference type="GO" id="GO:0005381">
    <property type="term" value="F:iron ion transmembrane transporter activity"/>
    <property type="evidence" value="ECO:0007669"/>
    <property type="project" value="TreeGrafter"/>
</dbReference>
<accession>A0A8B7YEN2</accession>
<sequence>MGSPEEAKPLLAEEPQAVCYCRSQNAASANGGTIGPHASERPLEGDYETSNPGTIAIPETEGTKFSFRKLWAFTGPGFLMSIAYLDPGNIESDLQSGAIAEYKLLWVLWWSTVLGLVLQLLAARLGNATGHHLAEICHREYPMFPRIALWIMMEIAIIGSDIQEVIGSAIAINLLSNNKIPIWAGCLITGIDTFTFLLLENAGLRKLEAFFGLLLTTMGLSFLYMYITVKPDQIAILEGIAIPWCSNCSLAATQQAVGIVGAVIMPHNIYLHSALVLSRKVLHNRKDKVKEANKYYSIESAIALFMSFLINLFVVAVFAAAFYGKPNPSLKTAGEWIYRKYGEGLKIIWGIGLLAAGQSSTMTGTYAGQFVMEGFLKIRWPKWRRVLLTRSIAIIPTIFVSVFAVGTLDVLDNLLNVLQSIQLPFALLPVLHFTSSRRIMGDFKSGRITKFIVWCLGISIMGINFYLVYQEIESTPAWVYVVVSLIGAVYAFFVGYLAIGTKSAYRLQYYLLSLIKRRPEIGVFEWVCNRPVYVQTPIGADCPIEAQENAAPSTVTPHSSCVENNIEVAVSKDAV</sequence>
<dbReference type="OMA" id="FKKQWHR"/>
<reference evidence="9" key="1">
    <citation type="submission" date="2025-08" db="UniProtKB">
        <authorList>
            <consortium name="RefSeq"/>
        </authorList>
    </citation>
    <scope>IDENTIFICATION</scope>
</reference>
<proteinExistence type="inferred from homology"/>
<dbReference type="GeneID" id="110979403"/>
<feature type="transmembrane region" description="Helical" evidence="7">
    <location>
        <begin position="387"/>
        <end position="408"/>
    </location>
</feature>
<dbReference type="PANTHER" id="PTHR11706">
    <property type="entry name" value="SOLUTE CARRIER PROTEIN FAMILY 11 MEMBER"/>
    <property type="match status" value="1"/>
</dbReference>
<evidence type="ECO:0000256" key="1">
    <source>
        <dbReference type="ARBA" id="ARBA00004141"/>
    </source>
</evidence>
<feature type="transmembrane region" description="Helical" evidence="7">
    <location>
        <begin position="210"/>
        <end position="227"/>
    </location>
</feature>
<feature type="transmembrane region" description="Helical" evidence="7">
    <location>
        <begin position="107"/>
        <end position="126"/>
    </location>
</feature>
<dbReference type="GO" id="GO:0015086">
    <property type="term" value="F:cadmium ion transmembrane transporter activity"/>
    <property type="evidence" value="ECO:0007669"/>
    <property type="project" value="TreeGrafter"/>
</dbReference>
<protein>
    <submittedName>
        <fullName evidence="9">Metal transporter Nramp3-like</fullName>
    </submittedName>
</protein>
<dbReference type="GO" id="GO:0005886">
    <property type="term" value="C:plasma membrane"/>
    <property type="evidence" value="ECO:0007669"/>
    <property type="project" value="TreeGrafter"/>
</dbReference>
<dbReference type="PANTHER" id="PTHR11706:SF81">
    <property type="entry name" value="METAL TRANSPORTER NRAMP1 HOMOLOG ISOFORM X1"/>
    <property type="match status" value="1"/>
</dbReference>
<feature type="transmembrane region" description="Helical" evidence="7">
    <location>
        <begin position="147"/>
        <end position="174"/>
    </location>
</feature>
<name>A0A8B7YEN2_ACAPL</name>
<evidence type="ECO:0000313" key="9">
    <source>
        <dbReference type="RefSeq" id="XP_022090860.1"/>
    </source>
</evidence>
<dbReference type="NCBIfam" id="NF037982">
    <property type="entry name" value="Nramp_1"/>
    <property type="match status" value="1"/>
</dbReference>
<keyword evidence="4 7" id="KW-1133">Transmembrane helix</keyword>
<dbReference type="PRINTS" id="PR00447">
    <property type="entry name" value="NATRESASSCMP"/>
</dbReference>
<evidence type="ECO:0000256" key="4">
    <source>
        <dbReference type="ARBA" id="ARBA00022989"/>
    </source>
</evidence>
<dbReference type="KEGG" id="aplc:110979403"/>
<dbReference type="RefSeq" id="XP_022090860.1">
    <property type="nucleotide sequence ID" value="XM_022235168.1"/>
</dbReference>
<feature type="transmembrane region" description="Helical" evidence="7">
    <location>
        <begin position="256"/>
        <end position="277"/>
    </location>
</feature>
<dbReference type="GO" id="GO:0010008">
    <property type="term" value="C:endosome membrane"/>
    <property type="evidence" value="ECO:0007669"/>
    <property type="project" value="TreeGrafter"/>
</dbReference>